<reference evidence="14 15" key="1">
    <citation type="submission" date="2019-12" db="EMBL/GenBank/DDBJ databases">
        <title>Draft Genome Sequences of L. lactis strains MS22333, MS22334, MS22336, and MS22337, Isolated from Spontaneous Fermented Camel Milk in Ethiopia.</title>
        <authorList>
            <person name="Bragason E."/>
            <person name="Hansen E.B."/>
            <person name="Guya M.E."/>
            <person name="Berhe T."/>
        </authorList>
    </citation>
    <scope>NUCLEOTIDE SEQUENCE [LARGE SCALE GENOMIC DNA]</scope>
    <source>
        <strain evidence="14 15">MS22336</strain>
    </source>
</reference>
<comment type="caution">
    <text evidence="14">The sequence shown here is derived from an EMBL/GenBank/DDBJ whole genome shotgun (WGS) entry which is preliminary data.</text>
</comment>
<dbReference type="GO" id="GO:0046872">
    <property type="term" value="F:metal ion binding"/>
    <property type="evidence" value="ECO:0007669"/>
    <property type="project" value="UniProtKB-KW"/>
</dbReference>
<evidence type="ECO:0000256" key="10">
    <source>
        <dbReference type="ARBA" id="ARBA00047493"/>
    </source>
</evidence>
<dbReference type="Gene3D" id="3.40.1190.10">
    <property type="entry name" value="Mur-like, catalytic domain"/>
    <property type="match status" value="1"/>
</dbReference>
<evidence type="ECO:0000256" key="8">
    <source>
        <dbReference type="ARBA" id="ARBA00022842"/>
    </source>
</evidence>
<dbReference type="GO" id="GO:0005737">
    <property type="term" value="C:cytoplasm"/>
    <property type="evidence" value="ECO:0007669"/>
    <property type="project" value="TreeGrafter"/>
</dbReference>
<dbReference type="EMBL" id="WWDJ01000020">
    <property type="protein sequence ID" value="NEX54838.1"/>
    <property type="molecule type" value="Genomic_DNA"/>
</dbReference>
<keyword evidence="4 11" id="KW-0436">Ligase</keyword>
<evidence type="ECO:0000256" key="7">
    <source>
        <dbReference type="ARBA" id="ARBA00022840"/>
    </source>
</evidence>
<dbReference type="PROSITE" id="PS01012">
    <property type="entry name" value="FOLYLPOLYGLU_SYNT_2"/>
    <property type="match status" value="1"/>
</dbReference>
<evidence type="ECO:0000256" key="6">
    <source>
        <dbReference type="ARBA" id="ARBA00022741"/>
    </source>
</evidence>
<feature type="domain" description="Mur ligase C-terminal" evidence="12">
    <location>
        <begin position="296"/>
        <end position="412"/>
    </location>
</feature>
<comment type="catalytic activity">
    <reaction evidence="10">
        <text>(6S)-5,6,7,8-tetrahydrofolyl-(gamma-L-Glu)(n) + L-glutamate + ATP = (6S)-5,6,7,8-tetrahydrofolyl-(gamma-L-Glu)(n+1) + ADP + phosphate + H(+)</text>
        <dbReference type="Rhea" id="RHEA:10580"/>
        <dbReference type="Rhea" id="RHEA-COMP:14738"/>
        <dbReference type="Rhea" id="RHEA-COMP:14740"/>
        <dbReference type="ChEBI" id="CHEBI:15378"/>
        <dbReference type="ChEBI" id="CHEBI:29985"/>
        <dbReference type="ChEBI" id="CHEBI:30616"/>
        <dbReference type="ChEBI" id="CHEBI:43474"/>
        <dbReference type="ChEBI" id="CHEBI:141005"/>
        <dbReference type="ChEBI" id="CHEBI:456216"/>
        <dbReference type="EC" id="6.3.2.17"/>
    </reaction>
</comment>
<dbReference type="InterPro" id="IPR004101">
    <property type="entry name" value="Mur_ligase_C"/>
</dbReference>
<dbReference type="InterPro" id="IPR013221">
    <property type="entry name" value="Mur_ligase_cen"/>
</dbReference>
<dbReference type="UniPathway" id="UPA00219"/>
<dbReference type="InterPro" id="IPR036615">
    <property type="entry name" value="Mur_ligase_C_dom_sf"/>
</dbReference>
<evidence type="ECO:0000256" key="9">
    <source>
        <dbReference type="ARBA" id="ARBA00030592"/>
    </source>
</evidence>
<keyword evidence="5" id="KW-0479">Metal-binding</keyword>
<evidence type="ECO:0000256" key="4">
    <source>
        <dbReference type="ARBA" id="ARBA00022598"/>
    </source>
</evidence>
<sequence>MSIEEALEWIHSRLKFNIRPGLSRVSALLELLGHPEESLSMIHVAGTNGKGSTVAFTRSIFMQAGLKVASFTSPFITTFGERMSINALPIADDKLIYYVEMIQPLVAELDKDAELTGITEFEIITAMAFKYFADEQVDLAVIEVGLGGLLDSTNVIKPVVSGITTIGLDHIDILGSTIEEIAAQKAGIIKPGIPVVVGNIELKALRVIWEVARKNTARVYQFPYDYRTEVEEHEHFNFFSGQEAILDIEKSLVGLHQIENAGMAIELSLVYASKVGIELTEDVIRSGIREAFWPARMEKLGEKPLILLDGAHNVHAMNRLLENLSSEFPDKKITIIFSAITTKDISQMIKMLQTVKNSHLILTTFDYQKALNLGDFQRLEEEGVELAPSWELALVRAQKNLAEDDLLLVTGSLYFSSQVREFLRKEK</sequence>
<keyword evidence="7 11" id="KW-0067">ATP-binding</keyword>
<keyword evidence="6 11" id="KW-0547">Nucleotide-binding</keyword>
<evidence type="ECO:0000256" key="5">
    <source>
        <dbReference type="ARBA" id="ARBA00022723"/>
    </source>
</evidence>
<dbReference type="PANTHER" id="PTHR11136:SF0">
    <property type="entry name" value="DIHYDROFOLATE SYNTHETASE-RELATED"/>
    <property type="match status" value="1"/>
</dbReference>
<dbReference type="SUPFAM" id="SSF53623">
    <property type="entry name" value="MurD-like peptide ligases, catalytic domain"/>
    <property type="match status" value="1"/>
</dbReference>
<dbReference type="Pfam" id="PF08245">
    <property type="entry name" value="Mur_ligase_M"/>
    <property type="match status" value="1"/>
</dbReference>
<dbReference type="InterPro" id="IPR001645">
    <property type="entry name" value="Folylpolyglutamate_synth"/>
</dbReference>
<name>A0A6M0M6M4_9LACT</name>
<comment type="cofactor">
    <cofactor evidence="1">
        <name>Mg(2+)</name>
        <dbReference type="ChEBI" id="CHEBI:18420"/>
    </cofactor>
</comment>
<keyword evidence="8" id="KW-0460">Magnesium</keyword>
<evidence type="ECO:0000256" key="11">
    <source>
        <dbReference type="PIRNR" id="PIRNR001563"/>
    </source>
</evidence>
<evidence type="ECO:0000313" key="15">
    <source>
        <dbReference type="Proteomes" id="UP000477402"/>
    </source>
</evidence>
<dbReference type="AlphaFoldDB" id="A0A6M0M6M4"/>
<evidence type="ECO:0000256" key="3">
    <source>
        <dbReference type="ARBA" id="ARBA00013025"/>
    </source>
</evidence>
<comment type="similarity">
    <text evidence="2 11">Belongs to the folylpolyglutamate synthase family.</text>
</comment>
<protein>
    <recommendedName>
        <fullName evidence="3">tetrahydrofolate synthase</fullName>
        <ecNumber evidence="3">6.3.2.17</ecNumber>
    </recommendedName>
    <alternativeName>
        <fullName evidence="9">Tetrahydrofolylpolyglutamate synthase</fullName>
    </alternativeName>
</protein>
<dbReference type="PIRSF" id="PIRSF001563">
    <property type="entry name" value="Folylpolyglu_synth"/>
    <property type="match status" value="1"/>
</dbReference>
<proteinExistence type="inferred from homology"/>
<dbReference type="InterPro" id="IPR036565">
    <property type="entry name" value="Mur-like_cat_sf"/>
</dbReference>
<dbReference type="FunFam" id="3.40.1190.10:FF:000011">
    <property type="entry name" value="Folylpolyglutamate synthase/dihydrofolate synthase"/>
    <property type="match status" value="1"/>
</dbReference>
<dbReference type="EC" id="6.3.2.17" evidence="3"/>
<dbReference type="Proteomes" id="UP000477402">
    <property type="component" value="Unassembled WGS sequence"/>
</dbReference>
<evidence type="ECO:0000256" key="1">
    <source>
        <dbReference type="ARBA" id="ARBA00001946"/>
    </source>
</evidence>
<dbReference type="GO" id="GO:0005524">
    <property type="term" value="F:ATP binding"/>
    <property type="evidence" value="ECO:0007669"/>
    <property type="project" value="UniProtKB-KW"/>
</dbReference>
<dbReference type="PANTHER" id="PTHR11136">
    <property type="entry name" value="FOLYLPOLYGLUTAMATE SYNTHASE-RELATED"/>
    <property type="match status" value="1"/>
</dbReference>
<dbReference type="GO" id="GO:0009252">
    <property type="term" value="P:peptidoglycan biosynthetic process"/>
    <property type="evidence" value="ECO:0007669"/>
    <property type="project" value="UniProtKB-UniPathway"/>
</dbReference>
<evidence type="ECO:0000259" key="13">
    <source>
        <dbReference type="Pfam" id="PF08245"/>
    </source>
</evidence>
<evidence type="ECO:0000313" key="14">
    <source>
        <dbReference type="EMBL" id="NEX54838.1"/>
    </source>
</evidence>
<evidence type="ECO:0000256" key="2">
    <source>
        <dbReference type="ARBA" id="ARBA00008276"/>
    </source>
</evidence>
<dbReference type="GO" id="GO:0008841">
    <property type="term" value="F:dihydrofolate synthase activity"/>
    <property type="evidence" value="ECO:0007669"/>
    <property type="project" value="TreeGrafter"/>
</dbReference>
<feature type="domain" description="Mur ligase central" evidence="13">
    <location>
        <begin position="44"/>
        <end position="266"/>
    </location>
</feature>
<dbReference type="Gene3D" id="3.90.190.20">
    <property type="entry name" value="Mur ligase, C-terminal domain"/>
    <property type="match status" value="1"/>
</dbReference>
<organism evidence="14 15">
    <name type="scientific">Lactococcus lactis</name>
    <dbReference type="NCBI Taxonomy" id="1358"/>
    <lineage>
        <taxon>Bacteria</taxon>
        <taxon>Bacillati</taxon>
        <taxon>Bacillota</taxon>
        <taxon>Bacilli</taxon>
        <taxon>Lactobacillales</taxon>
        <taxon>Streptococcaceae</taxon>
        <taxon>Lactococcus</taxon>
    </lineage>
</organism>
<evidence type="ECO:0000259" key="12">
    <source>
        <dbReference type="Pfam" id="PF02875"/>
    </source>
</evidence>
<dbReference type="GO" id="GO:0004326">
    <property type="term" value="F:tetrahydrofolylpolyglutamate synthase activity"/>
    <property type="evidence" value="ECO:0007669"/>
    <property type="project" value="UniProtKB-EC"/>
</dbReference>
<dbReference type="InterPro" id="IPR018109">
    <property type="entry name" value="Folylpolyglutamate_synth_CS"/>
</dbReference>
<gene>
    <name evidence="14" type="ORF">GTP08_03835</name>
</gene>
<dbReference type="Pfam" id="PF02875">
    <property type="entry name" value="Mur_ligase_C"/>
    <property type="match status" value="1"/>
</dbReference>
<dbReference type="RefSeq" id="WP_163656533.1">
    <property type="nucleotide sequence ID" value="NZ_WWDH01000009.1"/>
</dbReference>
<dbReference type="SUPFAM" id="SSF53244">
    <property type="entry name" value="MurD-like peptide ligases, peptide-binding domain"/>
    <property type="match status" value="1"/>
</dbReference>
<dbReference type="NCBIfam" id="TIGR01499">
    <property type="entry name" value="folC"/>
    <property type="match status" value="1"/>
</dbReference>
<accession>A0A6M0M6M4</accession>